<gene>
    <name evidence="1" type="ORF">ECRASSUSDP1_LOCUS9216</name>
</gene>
<dbReference type="EMBL" id="CAMPGE010009053">
    <property type="protein sequence ID" value="CAI2367927.1"/>
    <property type="molecule type" value="Genomic_DNA"/>
</dbReference>
<organism evidence="1 2">
    <name type="scientific">Euplotes crassus</name>
    <dbReference type="NCBI Taxonomy" id="5936"/>
    <lineage>
        <taxon>Eukaryota</taxon>
        <taxon>Sar</taxon>
        <taxon>Alveolata</taxon>
        <taxon>Ciliophora</taxon>
        <taxon>Intramacronucleata</taxon>
        <taxon>Spirotrichea</taxon>
        <taxon>Hypotrichia</taxon>
        <taxon>Euplotida</taxon>
        <taxon>Euplotidae</taxon>
        <taxon>Moneuplotes</taxon>
    </lineage>
</organism>
<reference evidence="1" key="1">
    <citation type="submission" date="2023-07" db="EMBL/GenBank/DDBJ databases">
        <authorList>
            <consortium name="AG Swart"/>
            <person name="Singh M."/>
            <person name="Singh A."/>
            <person name="Seah K."/>
            <person name="Emmerich C."/>
        </authorList>
    </citation>
    <scope>NUCLEOTIDE SEQUENCE</scope>
    <source>
        <strain evidence="1">DP1</strain>
    </source>
</reference>
<evidence type="ECO:0000313" key="2">
    <source>
        <dbReference type="Proteomes" id="UP001295684"/>
    </source>
</evidence>
<evidence type="ECO:0000313" key="1">
    <source>
        <dbReference type="EMBL" id="CAI2367927.1"/>
    </source>
</evidence>
<keyword evidence="2" id="KW-1185">Reference proteome</keyword>
<sequence>MQTFCNSIGNGSSSITLSAFEVSQKSFKRLICVYNLQTLAFTNCRVDTENVKFPIHTKFTLKEFSFCNNSSRMTKE</sequence>
<protein>
    <submittedName>
        <fullName evidence="1">Uncharacterized protein</fullName>
    </submittedName>
</protein>
<name>A0AAD1UJK5_EUPCR</name>
<comment type="caution">
    <text evidence="1">The sequence shown here is derived from an EMBL/GenBank/DDBJ whole genome shotgun (WGS) entry which is preliminary data.</text>
</comment>
<accession>A0AAD1UJK5</accession>
<dbReference type="Proteomes" id="UP001295684">
    <property type="component" value="Unassembled WGS sequence"/>
</dbReference>
<proteinExistence type="predicted"/>
<dbReference type="AlphaFoldDB" id="A0AAD1UJK5"/>